<dbReference type="PROSITE" id="PS51450">
    <property type="entry name" value="LRR"/>
    <property type="match status" value="3"/>
</dbReference>
<dbReference type="Pfam" id="PF23598">
    <property type="entry name" value="LRR_14"/>
    <property type="match status" value="1"/>
</dbReference>
<dbReference type="EMBL" id="AP019860">
    <property type="protein sequence ID" value="BBM83165.1"/>
    <property type="molecule type" value="Genomic_DNA"/>
</dbReference>
<dbReference type="OrthoDB" id="255109at2"/>
<keyword evidence="1" id="KW-0433">Leucine-rich repeat</keyword>
<accession>A0A5S9F207</accession>
<feature type="domain" description="Disease resistance R13L4/SHOC-2-like LRR" evidence="3">
    <location>
        <begin position="108"/>
        <end position="214"/>
    </location>
</feature>
<evidence type="ECO:0000256" key="2">
    <source>
        <dbReference type="ARBA" id="ARBA00022737"/>
    </source>
</evidence>
<proteinExistence type="predicted"/>
<evidence type="ECO:0000256" key="1">
    <source>
        <dbReference type="ARBA" id="ARBA00022614"/>
    </source>
</evidence>
<dbReference type="InterPro" id="IPR001611">
    <property type="entry name" value="Leu-rich_rpt"/>
</dbReference>
<dbReference type="InterPro" id="IPR050216">
    <property type="entry name" value="LRR_domain-containing"/>
</dbReference>
<dbReference type="PANTHER" id="PTHR48051">
    <property type="match status" value="1"/>
</dbReference>
<dbReference type="SMART" id="SM00369">
    <property type="entry name" value="LRR_TYP"/>
    <property type="match status" value="3"/>
</dbReference>
<dbReference type="SUPFAM" id="SSF52058">
    <property type="entry name" value="L domain-like"/>
    <property type="match status" value="1"/>
</dbReference>
<organism evidence="4 5">
    <name type="scientific">Uabimicrobium amorphum</name>
    <dbReference type="NCBI Taxonomy" id="2596890"/>
    <lineage>
        <taxon>Bacteria</taxon>
        <taxon>Pseudomonadati</taxon>
        <taxon>Planctomycetota</taxon>
        <taxon>Candidatus Uabimicrobiia</taxon>
        <taxon>Candidatus Uabimicrobiales</taxon>
        <taxon>Candidatus Uabimicrobiaceae</taxon>
        <taxon>Candidatus Uabimicrobium</taxon>
    </lineage>
</organism>
<reference evidence="4 5" key="1">
    <citation type="submission" date="2019-08" db="EMBL/GenBank/DDBJ databases">
        <title>Complete genome sequence of Candidatus Uab amorphum.</title>
        <authorList>
            <person name="Shiratori T."/>
            <person name="Suzuki S."/>
            <person name="Kakizawa Y."/>
            <person name="Ishida K."/>
        </authorList>
    </citation>
    <scope>NUCLEOTIDE SEQUENCE [LARGE SCALE GENOMIC DNA]</scope>
    <source>
        <strain evidence="4 5">SRT547</strain>
    </source>
</reference>
<evidence type="ECO:0000313" key="4">
    <source>
        <dbReference type="EMBL" id="BBM83165.1"/>
    </source>
</evidence>
<evidence type="ECO:0000313" key="5">
    <source>
        <dbReference type="Proteomes" id="UP000326354"/>
    </source>
</evidence>
<keyword evidence="2" id="KW-0677">Repeat</keyword>
<sequence>MTNFKNQTLQEIKDNCTYENCVLQLYSDIQQLQNSNFHDCQFKNEVVSIYGIANCTFHNCEFEELSIANKIETTQIVDCKIEYLNLEALKISDKTLAFIHPNNSIGKLNLHWTDLKEIPTAVLKIRTLESLYLGNNYITEVPENIVQLYQLHLLDLSDNAIEKLPTNLSQLQSLKVLGLSGNKITQIPGIQNMKQLSDLVLDKANFSAEQQKVICEYLPSCSVYFE</sequence>
<evidence type="ECO:0000259" key="3">
    <source>
        <dbReference type="Pfam" id="PF23598"/>
    </source>
</evidence>
<dbReference type="Gene3D" id="3.80.10.10">
    <property type="entry name" value="Ribonuclease Inhibitor"/>
    <property type="match status" value="1"/>
</dbReference>
<dbReference type="InterPro" id="IPR055414">
    <property type="entry name" value="LRR_R13L4/SHOC2-like"/>
</dbReference>
<dbReference type="AlphaFoldDB" id="A0A5S9F207"/>
<gene>
    <name evidence="4" type="ORF">UABAM_01516</name>
</gene>
<dbReference type="GO" id="GO:0005737">
    <property type="term" value="C:cytoplasm"/>
    <property type="evidence" value="ECO:0007669"/>
    <property type="project" value="TreeGrafter"/>
</dbReference>
<dbReference type="PANTHER" id="PTHR48051:SF1">
    <property type="entry name" value="RAS SUPPRESSOR PROTEIN 1"/>
    <property type="match status" value="1"/>
</dbReference>
<dbReference type="RefSeq" id="WP_151967378.1">
    <property type="nucleotide sequence ID" value="NZ_AP019860.1"/>
</dbReference>
<dbReference type="InterPro" id="IPR003591">
    <property type="entry name" value="Leu-rich_rpt_typical-subtyp"/>
</dbReference>
<protein>
    <recommendedName>
        <fullName evidence="3">Disease resistance R13L4/SHOC-2-like LRR domain-containing protein</fullName>
    </recommendedName>
</protein>
<dbReference type="InterPro" id="IPR032675">
    <property type="entry name" value="LRR_dom_sf"/>
</dbReference>
<name>A0A5S9F207_UABAM</name>
<dbReference type="KEGG" id="uam:UABAM_01516"/>
<dbReference type="Proteomes" id="UP000326354">
    <property type="component" value="Chromosome"/>
</dbReference>
<keyword evidence="5" id="KW-1185">Reference proteome</keyword>